<name>A0ACC2Q1W6_9NEOP</name>
<sequence length="677" mass="75202">MQRYTSKENEIKIPPNLLKNFNVYEILEPQKNCAISSDGTTVDKLIDIDDCSRDSGFQDSDLHPAFFDKNRDFDLVDLYQNIFVTPQHIVKKKEFEDFCIDETTSSQSNVFDAGFKQFFDKLESGEKVDWTNIAITEEETAAKNDYIEKPPKVLVPKVFTEPDSDPEDVIYEVLTQKKLEKLVLDRVSEAPRTKSSPEVIASETKEYERPKIQQTDVTAELPRLYSVNGLAKGSKFENAKEILPRPSETYMVNSSTNFTVRAIQKDEKVYKKKRVQKPESQTANFTKGPDFYEKSVVLPQIMARLDARLALLQEKENQKRRLILDTGIKPHTTEETTNVQVKKTPTSNMQVSSGIPKPQAQVIPTKKLLPKATGSGIHSINFNNIPLQKVPQMCMNKNTKDIRVHTTDKTCLNCGKVPESKKEDVTVLNCSSTFNNTKCVADPAVEAAVAVAAALASQSILAVRRSASPGWHSSPETSHGVSAEDAPALSMFAWGQPHGSSSRSTHWEAVVPPLAPHTGRQWLLFSLHSLQHWEAVVPPLTPLTPTLGGSGASSHSTHSNTGRQWLLFSLHSLQHWEAVVPPHSTHSNPGRQWCLLLLHSLQHWEAVVPPLTPLTPTLGGSGASSHFTHSNTGRQWCLLSLHSLQHWEAVVPPLTPLTPTLGGSGASSHSKHWEAVV</sequence>
<comment type="caution">
    <text evidence="1">The sequence shown here is derived from an EMBL/GenBank/DDBJ whole genome shotgun (WGS) entry which is preliminary data.</text>
</comment>
<evidence type="ECO:0000313" key="1">
    <source>
        <dbReference type="EMBL" id="KAJ8704865.1"/>
    </source>
</evidence>
<accession>A0ACC2Q1W6</accession>
<proteinExistence type="predicted"/>
<reference evidence="1" key="1">
    <citation type="submission" date="2023-03" db="EMBL/GenBank/DDBJ databases">
        <title>Chromosome-level genomes of two armyworms, Mythimna separata and Mythimna loreyi, provide insights into the biosynthesis and reception of sex pheromones.</title>
        <authorList>
            <person name="Zhao H."/>
        </authorList>
    </citation>
    <scope>NUCLEOTIDE SEQUENCE</scope>
    <source>
        <strain evidence="1">BeijingLab</strain>
    </source>
</reference>
<dbReference type="EMBL" id="CM056806">
    <property type="protein sequence ID" value="KAJ8704865.1"/>
    <property type="molecule type" value="Genomic_DNA"/>
</dbReference>
<protein>
    <submittedName>
        <fullName evidence="1">Uncharacterized protein</fullName>
    </submittedName>
</protein>
<organism evidence="1 2">
    <name type="scientific">Mythimna loreyi</name>
    <dbReference type="NCBI Taxonomy" id="667449"/>
    <lineage>
        <taxon>Eukaryota</taxon>
        <taxon>Metazoa</taxon>
        <taxon>Ecdysozoa</taxon>
        <taxon>Arthropoda</taxon>
        <taxon>Hexapoda</taxon>
        <taxon>Insecta</taxon>
        <taxon>Pterygota</taxon>
        <taxon>Neoptera</taxon>
        <taxon>Endopterygota</taxon>
        <taxon>Lepidoptera</taxon>
        <taxon>Glossata</taxon>
        <taxon>Ditrysia</taxon>
        <taxon>Noctuoidea</taxon>
        <taxon>Noctuidae</taxon>
        <taxon>Noctuinae</taxon>
        <taxon>Hadenini</taxon>
        <taxon>Mythimna</taxon>
    </lineage>
</organism>
<keyword evidence="2" id="KW-1185">Reference proteome</keyword>
<dbReference type="Proteomes" id="UP001231649">
    <property type="component" value="Chromosome 30"/>
</dbReference>
<gene>
    <name evidence="1" type="ORF">PYW08_012185</name>
</gene>
<evidence type="ECO:0000313" key="2">
    <source>
        <dbReference type="Proteomes" id="UP001231649"/>
    </source>
</evidence>